<feature type="transmembrane region" description="Helical" evidence="6">
    <location>
        <begin position="395"/>
        <end position="417"/>
    </location>
</feature>
<feature type="transmembrane region" description="Helical" evidence="6">
    <location>
        <begin position="31"/>
        <end position="51"/>
    </location>
</feature>
<evidence type="ECO:0000256" key="1">
    <source>
        <dbReference type="ARBA" id="ARBA00004651"/>
    </source>
</evidence>
<feature type="transmembrane region" description="Helical" evidence="6">
    <location>
        <begin position="361"/>
        <end position="383"/>
    </location>
</feature>
<dbReference type="PANTHER" id="PTHR43124">
    <property type="entry name" value="PURINE EFFLUX PUMP PBUE"/>
    <property type="match status" value="1"/>
</dbReference>
<keyword evidence="9" id="KW-1185">Reference proteome</keyword>
<feature type="transmembrane region" description="Helical" evidence="6">
    <location>
        <begin position="158"/>
        <end position="179"/>
    </location>
</feature>
<keyword evidence="4 6" id="KW-1133">Transmembrane helix</keyword>
<feature type="transmembrane region" description="Helical" evidence="6">
    <location>
        <begin position="330"/>
        <end position="349"/>
    </location>
</feature>
<reference evidence="8 9" key="1">
    <citation type="journal article" date="2019" name="Int. J. Syst. Evol. Microbiol.">
        <title>The Global Catalogue of Microorganisms (GCM) 10K type strain sequencing project: providing services to taxonomists for standard genome sequencing and annotation.</title>
        <authorList>
            <consortium name="The Broad Institute Genomics Platform"/>
            <consortium name="The Broad Institute Genome Sequencing Center for Infectious Disease"/>
            <person name="Wu L."/>
            <person name="Ma J."/>
        </authorList>
    </citation>
    <scope>NUCLEOTIDE SEQUENCE [LARGE SCALE GENOMIC DNA]</scope>
    <source>
        <strain evidence="8 9">JCM 12398</strain>
    </source>
</reference>
<accession>A0ABN1YU25</accession>
<dbReference type="InterPro" id="IPR011701">
    <property type="entry name" value="MFS"/>
</dbReference>
<gene>
    <name evidence="8" type="ORF">GCM10009640_12540</name>
</gene>
<keyword evidence="3 6" id="KW-0812">Transmembrane</keyword>
<evidence type="ECO:0000256" key="6">
    <source>
        <dbReference type="SAM" id="Phobius"/>
    </source>
</evidence>
<comment type="caution">
    <text evidence="8">The sequence shown here is derived from an EMBL/GenBank/DDBJ whole genome shotgun (WGS) entry which is preliminary data.</text>
</comment>
<feature type="transmembrane region" description="Helical" evidence="6">
    <location>
        <begin position="308"/>
        <end position="324"/>
    </location>
</feature>
<proteinExistence type="predicted"/>
<dbReference type="Proteomes" id="UP001501266">
    <property type="component" value="Unassembled WGS sequence"/>
</dbReference>
<dbReference type="SUPFAM" id="SSF103473">
    <property type="entry name" value="MFS general substrate transporter"/>
    <property type="match status" value="1"/>
</dbReference>
<dbReference type="InterPro" id="IPR036259">
    <property type="entry name" value="MFS_trans_sf"/>
</dbReference>
<evidence type="ECO:0000259" key="7">
    <source>
        <dbReference type="PROSITE" id="PS50850"/>
    </source>
</evidence>
<evidence type="ECO:0000256" key="2">
    <source>
        <dbReference type="ARBA" id="ARBA00022475"/>
    </source>
</evidence>
<sequence>MLARYRRGPERAVGLPVVSERAAVTQGTTPAGFPTAALLVLALAVFTNISVEMLPMGLLLPMSRELEVGEGAIGLLVTIFAFTVVASSTTLVRLTRRVPRHLLVTTVLVVFAASCFGSALAPDYAWSVAFRVIGGIVHGIFWTVVGAYAAYLVQPHQLARAVAITSAGGSFAYVLGLPLATLLGQVIGWRWSFALFGVVCLVVAVAVWRLLPAVDHLRDRATTSTGSIALPDPEPGKSLRGVALAIISTTLVMLGHYALYTYISPFLVDHAGVPEAWLSGALFGYGIVGIGAVLAIALWLGRRPTASTLAMMVAGLAAMLALGVSQHVVLTVAAVLVWAFALGALPALLQTRQLQATPERMLQGATAWYTTGFNIGIGAGALLGALVLEAAGVGALPWILFAGLAIALVLVGADALLHRRDVARRAST</sequence>
<dbReference type="PROSITE" id="PS50850">
    <property type="entry name" value="MFS"/>
    <property type="match status" value="1"/>
</dbReference>
<keyword evidence="2" id="KW-1003">Cell membrane</keyword>
<dbReference type="EMBL" id="BAAAKK010000003">
    <property type="protein sequence ID" value="GAA1421486.1"/>
    <property type="molecule type" value="Genomic_DNA"/>
</dbReference>
<feature type="transmembrane region" description="Helical" evidence="6">
    <location>
        <begin position="242"/>
        <end position="263"/>
    </location>
</feature>
<evidence type="ECO:0000256" key="4">
    <source>
        <dbReference type="ARBA" id="ARBA00022989"/>
    </source>
</evidence>
<keyword evidence="5 6" id="KW-0472">Membrane</keyword>
<organism evidence="8 9">
    <name type="scientific">Agrococcus citreus</name>
    <dbReference type="NCBI Taxonomy" id="84643"/>
    <lineage>
        <taxon>Bacteria</taxon>
        <taxon>Bacillati</taxon>
        <taxon>Actinomycetota</taxon>
        <taxon>Actinomycetes</taxon>
        <taxon>Micrococcales</taxon>
        <taxon>Microbacteriaceae</taxon>
        <taxon>Agrococcus</taxon>
    </lineage>
</organism>
<feature type="transmembrane region" description="Helical" evidence="6">
    <location>
        <begin position="101"/>
        <end position="122"/>
    </location>
</feature>
<feature type="transmembrane region" description="Helical" evidence="6">
    <location>
        <begin position="71"/>
        <end position="94"/>
    </location>
</feature>
<dbReference type="InterPro" id="IPR020846">
    <property type="entry name" value="MFS_dom"/>
</dbReference>
<dbReference type="PANTHER" id="PTHR43124:SF3">
    <property type="entry name" value="CHLORAMPHENICOL EFFLUX PUMP RV0191"/>
    <property type="match status" value="1"/>
</dbReference>
<name>A0ABN1YU25_9MICO</name>
<dbReference type="Gene3D" id="1.20.1250.20">
    <property type="entry name" value="MFS general substrate transporter like domains"/>
    <property type="match status" value="1"/>
</dbReference>
<feature type="transmembrane region" description="Helical" evidence="6">
    <location>
        <begin position="191"/>
        <end position="211"/>
    </location>
</feature>
<dbReference type="CDD" id="cd17324">
    <property type="entry name" value="MFS_NepI_like"/>
    <property type="match status" value="1"/>
</dbReference>
<dbReference type="Pfam" id="PF07690">
    <property type="entry name" value="MFS_1"/>
    <property type="match status" value="1"/>
</dbReference>
<evidence type="ECO:0000313" key="8">
    <source>
        <dbReference type="EMBL" id="GAA1421486.1"/>
    </source>
</evidence>
<protein>
    <submittedName>
        <fullName evidence="8">MFS transporter</fullName>
    </submittedName>
</protein>
<dbReference type="InterPro" id="IPR050189">
    <property type="entry name" value="MFS_Efflux_Transporters"/>
</dbReference>
<evidence type="ECO:0000313" key="9">
    <source>
        <dbReference type="Proteomes" id="UP001501266"/>
    </source>
</evidence>
<evidence type="ECO:0000256" key="5">
    <source>
        <dbReference type="ARBA" id="ARBA00023136"/>
    </source>
</evidence>
<comment type="subcellular location">
    <subcellularLocation>
        <location evidence="1">Cell membrane</location>
        <topology evidence="1">Multi-pass membrane protein</topology>
    </subcellularLocation>
</comment>
<feature type="transmembrane region" description="Helical" evidence="6">
    <location>
        <begin position="128"/>
        <end position="151"/>
    </location>
</feature>
<feature type="transmembrane region" description="Helical" evidence="6">
    <location>
        <begin position="283"/>
        <end position="301"/>
    </location>
</feature>
<feature type="domain" description="Major facilitator superfamily (MFS) profile" evidence="7">
    <location>
        <begin position="36"/>
        <end position="420"/>
    </location>
</feature>
<evidence type="ECO:0000256" key="3">
    <source>
        <dbReference type="ARBA" id="ARBA00022692"/>
    </source>
</evidence>